<dbReference type="GO" id="GO:0015288">
    <property type="term" value="F:porin activity"/>
    <property type="evidence" value="ECO:0007669"/>
    <property type="project" value="UniProtKB-KW"/>
</dbReference>
<dbReference type="PRINTS" id="PR00182">
    <property type="entry name" value="ECOLNEIPORIN"/>
</dbReference>
<keyword evidence="6 11" id="KW-0732">Signal</keyword>
<dbReference type="GO" id="GO:0009279">
    <property type="term" value="C:cell outer membrane"/>
    <property type="evidence" value="ECO:0007669"/>
    <property type="project" value="UniProtKB-SubCell"/>
</dbReference>
<dbReference type="InterPro" id="IPR033900">
    <property type="entry name" value="Gram_neg_porin_domain"/>
</dbReference>
<organism evidence="13 14">
    <name type="scientific">Paraburkholderia sacchari</name>
    <dbReference type="NCBI Taxonomy" id="159450"/>
    <lineage>
        <taxon>Bacteria</taxon>
        <taxon>Pseudomonadati</taxon>
        <taxon>Pseudomonadota</taxon>
        <taxon>Betaproteobacteria</taxon>
        <taxon>Burkholderiales</taxon>
        <taxon>Burkholderiaceae</taxon>
        <taxon>Paraburkholderia</taxon>
    </lineage>
</organism>
<keyword evidence="3" id="KW-0813">Transport</keyword>
<dbReference type="Proteomes" id="UP000030460">
    <property type="component" value="Unassembled WGS sequence"/>
</dbReference>
<protein>
    <submittedName>
        <fullName evidence="13">Porin</fullName>
    </submittedName>
</protein>
<keyword evidence="7" id="KW-0406">Ion transport</keyword>
<evidence type="ECO:0000256" key="7">
    <source>
        <dbReference type="ARBA" id="ARBA00023065"/>
    </source>
</evidence>
<evidence type="ECO:0000256" key="11">
    <source>
        <dbReference type="SAM" id="SignalP"/>
    </source>
</evidence>
<dbReference type="RefSeq" id="WP_052147765.1">
    <property type="nucleotide sequence ID" value="NZ_CADFGF010000002.1"/>
</dbReference>
<evidence type="ECO:0000256" key="2">
    <source>
        <dbReference type="ARBA" id="ARBA00011233"/>
    </source>
</evidence>
<dbReference type="CDD" id="cd00342">
    <property type="entry name" value="gram_neg_porins"/>
    <property type="match status" value="1"/>
</dbReference>
<dbReference type="SUPFAM" id="SSF56935">
    <property type="entry name" value="Porins"/>
    <property type="match status" value="1"/>
</dbReference>
<evidence type="ECO:0000256" key="10">
    <source>
        <dbReference type="ARBA" id="ARBA00023237"/>
    </source>
</evidence>
<comment type="subunit">
    <text evidence="2">Homotrimer.</text>
</comment>
<dbReference type="InterPro" id="IPR002299">
    <property type="entry name" value="Porin_Neis"/>
</dbReference>
<dbReference type="InterPro" id="IPR001702">
    <property type="entry name" value="Porin_Gram-ve"/>
</dbReference>
<evidence type="ECO:0000256" key="1">
    <source>
        <dbReference type="ARBA" id="ARBA00004571"/>
    </source>
</evidence>
<reference evidence="13" key="2">
    <citation type="submission" date="2020-04" db="EMBL/GenBank/DDBJ databases">
        <authorList>
            <person name="Alexandrino P."/>
            <person name="Mendonca T."/>
            <person name="Guaman L."/>
            <person name="Cherix J."/>
            <person name="Lozano-Sakalauskas G."/>
            <person name="Fujita A."/>
            <person name="Filho E.R."/>
            <person name="Long P."/>
            <person name="Padilla G."/>
            <person name="Taciro M.K."/>
            <person name="Gomez J.G."/>
            <person name="Silva L.F."/>
            <person name="Torres M."/>
        </authorList>
    </citation>
    <scope>NUCLEOTIDE SEQUENCE</scope>
    <source>
        <strain evidence="13">LMG 19450</strain>
    </source>
</reference>
<dbReference type="GO" id="GO:0034220">
    <property type="term" value="P:monoatomic ion transmembrane transport"/>
    <property type="evidence" value="ECO:0007669"/>
    <property type="project" value="InterPro"/>
</dbReference>
<dbReference type="GO" id="GO:0046930">
    <property type="term" value="C:pore complex"/>
    <property type="evidence" value="ECO:0007669"/>
    <property type="project" value="UniProtKB-KW"/>
</dbReference>
<dbReference type="AlphaFoldDB" id="A0A8T6Z7K4"/>
<dbReference type="EMBL" id="JTDB02000001">
    <property type="protein sequence ID" value="NLP60184.1"/>
    <property type="molecule type" value="Genomic_DNA"/>
</dbReference>
<accession>A0A8T6Z7K4</accession>
<sequence>MKKNAQRRLFGFAAVTSLAAVASAPAFAQSSVTLYGIIDEGVMFLNNTGGATGGKKIFLDSTSGINGSRWGFKGSEDLGGGLQAIFTLEGGININNGQSAQGGTFLGRQAFVGLSSNKFGSLTFGRQYDSIIYFLQPLTSQGSQAGSAAFQHPGDLDNTGNSVRVNNAVRFMSQNYGGFTFGGEYSVGGVAGNVTANSGYSVGAAYSNGPFSFGAIYEYFKNPTSATAGSGFFTNNANGSSQLAYSLNKGYASATAYQVIGAGAGYTIGSLSLATSYTNVQYGNLGAGFAGATARFNNVDFTAKYMVTPTFAVMAAYDYLNGAGVTKTNGQMVGDQHYNQVSVMGDYFLSKRTDVYLEGAWQRASGTSSTGAAAVANIGSLGDSSNNHQIVVRAALRHRF</sequence>
<gene>
    <name evidence="13" type="ORF">NH14_003275</name>
</gene>
<keyword evidence="5" id="KW-0812">Transmembrane</keyword>
<reference evidence="13" key="1">
    <citation type="journal article" date="2015" name="Genome Announc.">
        <title>Draft Genome Sequence of the Polyhydroxyalkanoate-Producing Bacterium Burkholderia sacchari LMG 19450 Isolated from Brazilian Sugarcane Plantation Soil.</title>
        <authorList>
            <person name="Alexandrino P.M."/>
            <person name="Mendonca T.T."/>
            <person name="Guaman Bautista L.P."/>
            <person name="Cherix J."/>
            <person name="Lozano-Sakalauskas G.C."/>
            <person name="Fujita A."/>
            <person name="Ramos Filho E."/>
            <person name="Long P."/>
            <person name="Padilla G."/>
            <person name="Taciro M.K."/>
            <person name="Gomez J.G."/>
            <person name="Silva L.F."/>
        </authorList>
    </citation>
    <scope>NUCLEOTIDE SEQUENCE</scope>
    <source>
        <strain evidence="13">LMG 19450</strain>
    </source>
</reference>
<proteinExistence type="predicted"/>
<comment type="subcellular location">
    <subcellularLocation>
        <location evidence="1">Cell outer membrane</location>
        <topology evidence="1">Multi-pass membrane protein</topology>
    </subcellularLocation>
</comment>
<keyword evidence="14" id="KW-1185">Reference proteome</keyword>
<evidence type="ECO:0000256" key="6">
    <source>
        <dbReference type="ARBA" id="ARBA00022729"/>
    </source>
</evidence>
<keyword evidence="9" id="KW-0472">Membrane</keyword>
<feature type="signal peptide" evidence="11">
    <location>
        <begin position="1"/>
        <end position="28"/>
    </location>
</feature>
<evidence type="ECO:0000256" key="8">
    <source>
        <dbReference type="ARBA" id="ARBA00023114"/>
    </source>
</evidence>
<dbReference type="PANTHER" id="PTHR34501:SF9">
    <property type="entry name" value="MAJOR OUTER MEMBRANE PROTEIN P.IA"/>
    <property type="match status" value="1"/>
</dbReference>
<dbReference type="Pfam" id="PF13609">
    <property type="entry name" value="Porin_4"/>
    <property type="match status" value="1"/>
</dbReference>
<keyword evidence="8" id="KW-0626">Porin</keyword>
<dbReference type="PRINTS" id="PR00184">
    <property type="entry name" value="NEISSPPORIN"/>
</dbReference>
<dbReference type="InterPro" id="IPR050298">
    <property type="entry name" value="Gram-neg_bact_OMP"/>
</dbReference>
<comment type="caution">
    <text evidence="13">The sequence shown here is derived from an EMBL/GenBank/DDBJ whole genome shotgun (WGS) entry which is preliminary data.</text>
</comment>
<dbReference type="OrthoDB" id="8982743at2"/>
<evidence type="ECO:0000256" key="5">
    <source>
        <dbReference type="ARBA" id="ARBA00022692"/>
    </source>
</evidence>
<evidence type="ECO:0000256" key="4">
    <source>
        <dbReference type="ARBA" id="ARBA00022452"/>
    </source>
</evidence>
<feature type="domain" description="Porin" evidence="12">
    <location>
        <begin position="14"/>
        <end position="366"/>
    </location>
</feature>
<evidence type="ECO:0000256" key="3">
    <source>
        <dbReference type="ARBA" id="ARBA00022448"/>
    </source>
</evidence>
<evidence type="ECO:0000256" key="9">
    <source>
        <dbReference type="ARBA" id="ARBA00023136"/>
    </source>
</evidence>
<name>A0A8T6Z7K4_9BURK</name>
<dbReference type="PANTHER" id="PTHR34501">
    <property type="entry name" value="PROTEIN YDDL-RELATED"/>
    <property type="match status" value="1"/>
</dbReference>
<evidence type="ECO:0000313" key="13">
    <source>
        <dbReference type="EMBL" id="NLP60184.1"/>
    </source>
</evidence>
<keyword evidence="4" id="KW-1134">Transmembrane beta strand</keyword>
<evidence type="ECO:0000313" key="14">
    <source>
        <dbReference type="Proteomes" id="UP000030460"/>
    </source>
</evidence>
<dbReference type="InterPro" id="IPR023614">
    <property type="entry name" value="Porin_dom_sf"/>
</dbReference>
<evidence type="ECO:0000259" key="12">
    <source>
        <dbReference type="Pfam" id="PF13609"/>
    </source>
</evidence>
<feature type="chain" id="PRO_5035819421" evidence="11">
    <location>
        <begin position="29"/>
        <end position="400"/>
    </location>
</feature>
<dbReference type="Gene3D" id="2.40.160.10">
    <property type="entry name" value="Porin"/>
    <property type="match status" value="1"/>
</dbReference>
<keyword evidence="10" id="KW-0998">Cell outer membrane</keyword>